<dbReference type="CDD" id="cd08946">
    <property type="entry name" value="SDR_e"/>
    <property type="match status" value="1"/>
</dbReference>
<dbReference type="InterPro" id="IPR050177">
    <property type="entry name" value="Lipid_A_modif_metabolic_enz"/>
</dbReference>
<organism evidence="2 3">
    <name type="scientific">Myxacorys almedinensis A</name>
    <dbReference type="NCBI Taxonomy" id="2690445"/>
    <lineage>
        <taxon>Bacteria</taxon>
        <taxon>Bacillati</taxon>
        <taxon>Cyanobacteriota</taxon>
        <taxon>Cyanophyceae</taxon>
        <taxon>Leptolyngbyales</taxon>
        <taxon>Leptolyngbyaceae</taxon>
        <taxon>Myxacorys</taxon>
        <taxon>Myxacorys almedinensis</taxon>
    </lineage>
</organism>
<evidence type="ECO:0000313" key="2">
    <source>
        <dbReference type="EMBL" id="NDJ16483.1"/>
    </source>
</evidence>
<name>A0A8J7Z4X6_9CYAN</name>
<dbReference type="Pfam" id="PF01370">
    <property type="entry name" value="Epimerase"/>
    <property type="match status" value="1"/>
</dbReference>
<dbReference type="Proteomes" id="UP000646053">
    <property type="component" value="Unassembled WGS sequence"/>
</dbReference>
<dbReference type="InterPro" id="IPR036291">
    <property type="entry name" value="NAD(P)-bd_dom_sf"/>
</dbReference>
<reference evidence="2" key="1">
    <citation type="submission" date="2019-12" db="EMBL/GenBank/DDBJ databases">
        <title>High-Quality draft genome sequences of three cyanobacteria isolated from the limestone walls of the Old Cathedral of Coimbra.</title>
        <authorList>
            <person name="Tiago I."/>
            <person name="Soares F."/>
            <person name="Portugal A."/>
        </authorList>
    </citation>
    <scope>NUCLEOTIDE SEQUENCE</scope>
    <source>
        <strain evidence="2">A</strain>
    </source>
</reference>
<feature type="domain" description="NAD-dependent epimerase/dehydratase" evidence="1">
    <location>
        <begin position="3"/>
        <end position="235"/>
    </location>
</feature>
<dbReference type="RefSeq" id="WP_162422013.1">
    <property type="nucleotide sequence ID" value="NZ_WVIE01000004.1"/>
</dbReference>
<dbReference type="EMBL" id="WVIE01000004">
    <property type="protein sequence ID" value="NDJ16483.1"/>
    <property type="molecule type" value="Genomic_DNA"/>
</dbReference>
<dbReference type="Gene3D" id="3.40.50.720">
    <property type="entry name" value="NAD(P)-binding Rossmann-like Domain"/>
    <property type="match status" value="1"/>
</dbReference>
<accession>A0A8J7Z4X6</accession>
<dbReference type="SUPFAM" id="SSF51735">
    <property type="entry name" value="NAD(P)-binding Rossmann-fold domains"/>
    <property type="match status" value="1"/>
</dbReference>
<gene>
    <name evidence="2" type="ORF">GS601_04115</name>
</gene>
<keyword evidence="3" id="KW-1185">Reference proteome</keyword>
<proteinExistence type="predicted"/>
<protein>
    <submittedName>
        <fullName evidence="2">NAD-dependent epimerase/dehydratase family protein</fullName>
    </submittedName>
</protein>
<dbReference type="AlphaFoldDB" id="A0A8J7Z4X6"/>
<evidence type="ECO:0000313" key="3">
    <source>
        <dbReference type="Proteomes" id="UP000646053"/>
    </source>
</evidence>
<comment type="caution">
    <text evidence="2">The sequence shown here is derived from an EMBL/GenBank/DDBJ whole genome shotgun (WGS) entry which is preliminary data.</text>
</comment>
<sequence length="351" mass="38941">MRVLLTGHRGYIGTVLTPMLLAAGHEVVGFDSDLYRRCSFGEGISEIPWIEKDIRDAEASDVEGFDAILHLAGLSNDPLGDLNPDLTYDINFKASLRLAELAKQGGVERFIFSSSCSNYGAAGDTPVNETSEFNPVTPYGSSKAMTEVEVAKLADDAFSPTFLRSATAYGVSPRLRFDLVLNNLVAWAYTTGKVHIKSDGTPWRPIVHIEDISRAFLAVLHAPREAVHNEAFNVGRTSENYRIREIAEIVKDTVPGCEIEFAEDAGPDKRCYRVDCDKIARVLPEFQPQWTTKKGAEQLYNTYKKIGLSLDEFEGERYKRIAHIKYLIGDGLLDTNLRWQQVTLTSAGTGL</sequence>
<evidence type="ECO:0000259" key="1">
    <source>
        <dbReference type="Pfam" id="PF01370"/>
    </source>
</evidence>
<dbReference type="PANTHER" id="PTHR43245:SF23">
    <property type="entry name" value="NAD(P)-BINDING DOMAIN-CONTAINING PROTEIN"/>
    <property type="match status" value="1"/>
</dbReference>
<dbReference type="PANTHER" id="PTHR43245">
    <property type="entry name" value="BIFUNCTIONAL POLYMYXIN RESISTANCE PROTEIN ARNA"/>
    <property type="match status" value="1"/>
</dbReference>
<dbReference type="InterPro" id="IPR001509">
    <property type="entry name" value="Epimerase_deHydtase"/>
</dbReference>